<gene>
    <name evidence="1" type="ORF">SAMN05444145_10561</name>
</gene>
<dbReference type="Gene3D" id="1.10.150.240">
    <property type="entry name" value="Putative phosphatase, domain 2"/>
    <property type="match status" value="1"/>
</dbReference>
<name>A0A1H4CY53_9BACT</name>
<dbReference type="AlphaFoldDB" id="A0A1H4CY53"/>
<evidence type="ECO:0000313" key="2">
    <source>
        <dbReference type="Proteomes" id="UP000183253"/>
    </source>
</evidence>
<dbReference type="NCBIfam" id="TIGR01509">
    <property type="entry name" value="HAD-SF-IA-v3"/>
    <property type="match status" value="1"/>
</dbReference>
<dbReference type="InterPro" id="IPR006439">
    <property type="entry name" value="HAD-SF_hydro_IA"/>
</dbReference>
<dbReference type="SFLD" id="SFLDG01129">
    <property type="entry name" value="C1.5:_HAD__Beta-PGM__Phosphata"/>
    <property type="match status" value="1"/>
</dbReference>
<reference evidence="1 2" key="1">
    <citation type="submission" date="2016-10" db="EMBL/GenBank/DDBJ databases">
        <authorList>
            <person name="de Groot N.N."/>
        </authorList>
    </citation>
    <scope>NUCLEOTIDE SEQUENCE [LARGE SCALE GENOMIC DNA]</scope>
    <source>
        <strain evidence="1 2">DSM 25383</strain>
    </source>
</reference>
<keyword evidence="1" id="KW-0378">Hydrolase</keyword>
<dbReference type="STRING" id="1033731.SAMN05444145_10561"/>
<dbReference type="EMBL" id="FNRI01000005">
    <property type="protein sequence ID" value="SEA65176.1"/>
    <property type="molecule type" value="Genomic_DNA"/>
</dbReference>
<dbReference type="SUPFAM" id="SSF56784">
    <property type="entry name" value="HAD-like"/>
    <property type="match status" value="1"/>
</dbReference>
<proteinExistence type="predicted"/>
<accession>A0A1H4CY53</accession>
<evidence type="ECO:0000313" key="1">
    <source>
        <dbReference type="EMBL" id="SEA65176.1"/>
    </source>
</evidence>
<dbReference type="PANTHER" id="PTHR43611">
    <property type="entry name" value="ALPHA-D-GLUCOSE 1-PHOSPHATE PHOSPHATASE"/>
    <property type="match status" value="1"/>
</dbReference>
<dbReference type="CDD" id="cd02603">
    <property type="entry name" value="HAD_sEH-N_like"/>
    <property type="match status" value="1"/>
</dbReference>
<dbReference type="PANTHER" id="PTHR43611:SF3">
    <property type="entry name" value="FLAVIN MONONUCLEOTIDE HYDROLASE 1, CHLOROPLATIC"/>
    <property type="match status" value="1"/>
</dbReference>
<protein>
    <submittedName>
        <fullName evidence="1">Putative hydrolase of the HAD superfamily</fullName>
    </submittedName>
</protein>
<dbReference type="Gene3D" id="3.40.50.1000">
    <property type="entry name" value="HAD superfamily/HAD-like"/>
    <property type="match status" value="1"/>
</dbReference>
<dbReference type="InterPro" id="IPR023214">
    <property type="entry name" value="HAD_sf"/>
</dbReference>
<dbReference type="Pfam" id="PF00702">
    <property type="entry name" value="Hydrolase"/>
    <property type="match status" value="1"/>
</dbReference>
<dbReference type="Proteomes" id="UP000183253">
    <property type="component" value="Unassembled WGS sequence"/>
</dbReference>
<dbReference type="SFLD" id="SFLDS00003">
    <property type="entry name" value="Haloacid_Dehalogenase"/>
    <property type="match status" value="1"/>
</dbReference>
<organism evidence="1 2">
    <name type="scientific">Alistipes timonensis JC136</name>
    <dbReference type="NCBI Taxonomy" id="1033731"/>
    <lineage>
        <taxon>Bacteria</taxon>
        <taxon>Pseudomonadati</taxon>
        <taxon>Bacteroidota</taxon>
        <taxon>Bacteroidia</taxon>
        <taxon>Bacteroidales</taxon>
        <taxon>Rikenellaceae</taxon>
        <taxon>Alistipes</taxon>
    </lineage>
</organism>
<dbReference type="InterPro" id="IPR023198">
    <property type="entry name" value="PGP-like_dom2"/>
</dbReference>
<dbReference type="OrthoDB" id="9797415at2"/>
<dbReference type="GO" id="GO:0016787">
    <property type="term" value="F:hydrolase activity"/>
    <property type="evidence" value="ECO:0007669"/>
    <property type="project" value="UniProtKB-KW"/>
</dbReference>
<dbReference type="InterPro" id="IPR036412">
    <property type="entry name" value="HAD-like_sf"/>
</dbReference>
<sequence>MEKIKNVVFDLGGVLVGLDFDRCTAAFRSLGMNPVAELINPCYPAEMIGRLEHGDISFHEACDEMRSLSGTPEVTDDDIARAYGAFLTEIPVEKLRQIDALREKGIRTYVLSNNNPASMEYIRQMFTADGKTMEDYFDVVYLSYELHELKPSEAIFRKMIAASGMRPEETLFIDDGQKNVEAARKLGFSVYMPAPGEDFGHIFENLNRYEENL</sequence>
<dbReference type="PRINTS" id="PR00413">
    <property type="entry name" value="HADHALOGNASE"/>
</dbReference>
<keyword evidence="2" id="KW-1185">Reference proteome</keyword>
<dbReference type="RefSeq" id="WP_010260239.1">
    <property type="nucleotide sequence ID" value="NZ_CAEG01000005.1"/>
</dbReference>